<dbReference type="EMBL" id="BRYB01000067">
    <property type="protein sequence ID" value="GMI22004.1"/>
    <property type="molecule type" value="Genomic_DNA"/>
</dbReference>
<keyword evidence="4 6" id="KW-0472">Membrane</keyword>
<feature type="transmembrane region" description="Helical" evidence="6">
    <location>
        <begin position="201"/>
        <end position="219"/>
    </location>
</feature>
<feature type="transmembrane region" description="Helical" evidence="6">
    <location>
        <begin position="481"/>
        <end position="504"/>
    </location>
</feature>
<evidence type="ECO:0008006" key="9">
    <source>
        <dbReference type="Google" id="ProtNLM"/>
    </source>
</evidence>
<evidence type="ECO:0000256" key="1">
    <source>
        <dbReference type="ARBA" id="ARBA00004141"/>
    </source>
</evidence>
<feature type="transmembrane region" description="Helical" evidence="6">
    <location>
        <begin position="510"/>
        <end position="530"/>
    </location>
</feature>
<comment type="subcellular location">
    <subcellularLocation>
        <location evidence="1">Membrane</location>
        <topology evidence="1">Multi-pass membrane protein</topology>
    </subcellularLocation>
</comment>
<accession>A0ABQ6M9G6</accession>
<evidence type="ECO:0000256" key="4">
    <source>
        <dbReference type="ARBA" id="ARBA00023136"/>
    </source>
</evidence>
<reference evidence="7 8" key="1">
    <citation type="journal article" date="2023" name="Commun. Biol.">
        <title>Genome analysis of Parmales, the sister group of diatoms, reveals the evolutionary specialization of diatoms from phago-mixotrophs to photoautotrophs.</title>
        <authorList>
            <person name="Ban H."/>
            <person name="Sato S."/>
            <person name="Yoshikawa S."/>
            <person name="Yamada K."/>
            <person name="Nakamura Y."/>
            <person name="Ichinomiya M."/>
            <person name="Sato N."/>
            <person name="Blanc-Mathieu R."/>
            <person name="Endo H."/>
            <person name="Kuwata A."/>
            <person name="Ogata H."/>
        </authorList>
    </citation>
    <scope>NUCLEOTIDE SEQUENCE [LARGE SCALE GENOMIC DNA]</scope>
</reference>
<feature type="transmembrane region" description="Helical" evidence="6">
    <location>
        <begin position="103"/>
        <end position="131"/>
    </location>
</feature>
<comment type="caution">
    <text evidence="7">The sequence shown here is derived from an EMBL/GenBank/DDBJ whole genome shotgun (WGS) entry which is preliminary data.</text>
</comment>
<name>A0ABQ6M9G6_9STRA</name>
<gene>
    <name evidence="7" type="ORF">TeGR_g13738</name>
</gene>
<feature type="region of interest" description="Disordered" evidence="5">
    <location>
        <begin position="234"/>
        <end position="255"/>
    </location>
</feature>
<feature type="region of interest" description="Disordered" evidence="5">
    <location>
        <begin position="1"/>
        <end position="25"/>
    </location>
</feature>
<proteinExistence type="predicted"/>
<feature type="compositionally biased region" description="Acidic residues" evidence="5">
    <location>
        <begin position="275"/>
        <end position="288"/>
    </location>
</feature>
<feature type="transmembrane region" description="Helical" evidence="6">
    <location>
        <begin position="449"/>
        <end position="474"/>
    </location>
</feature>
<dbReference type="PANTHER" id="PTHR14255">
    <property type="entry name" value="CEREBLON"/>
    <property type="match status" value="1"/>
</dbReference>
<dbReference type="PANTHER" id="PTHR14255:SF3">
    <property type="entry name" value="SULFITE EXPORTER TAUE_SAFE FAMILY PROTEIN 5-RELATED"/>
    <property type="match status" value="1"/>
</dbReference>
<feature type="transmembrane region" description="Helical" evidence="6">
    <location>
        <begin position="414"/>
        <end position="437"/>
    </location>
</feature>
<feature type="transmembrane region" description="Helical" evidence="6">
    <location>
        <begin position="143"/>
        <end position="163"/>
    </location>
</feature>
<evidence type="ECO:0000313" key="8">
    <source>
        <dbReference type="Proteomes" id="UP001165060"/>
    </source>
</evidence>
<evidence type="ECO:0000256" key="3">
    <source>
        <dbReference type="ARBA" id="ARBA00022989"/>
    </source>
</evidence>
<feature type="compositionally biased region" description="Basic and acidic residues" evidence="5">
    <location>
        <begin position="299"/>
        <end position="308"/>
    </location>
</feature>
<protein>
    <recommendedName>
        <fullName evidence="9">Sulfite exporter TauE/SafE family protein</fullName>
    </recommendedName>
</protein>
<feature type="region of interest" description="Disordered" evidence="5">
    <location>
        <begin position="270"/>
        <end position="308"/>
    </location>
</feature>
<keyword evidence="3 6" id="KW-1133">Transmembrane helix</keyword>
<dbReference type="InterPro" id="IPR002781">
    <property type="entry name" value="TM_pro_TauE-like"/>
</dbReference>
<keyword evidence="2 6" id="KW-0812">Transmembrane</keyword>
<dbReference type="Pfam" id="PF01925">
    <property type="entry name" value="TauE"/>
    <property type="match status" value="2"/>
</dbReference>
<organism evidence="7 8">
    <name type="scientific">Tetraparma gracilis</name>
    <dbReference type="NCBI Taxonomy" id="2962635"/>
    <lineage>
        <taxon>Eukaryota</taxon>
        <taxon>Sar</taxon>
        <taxon>Stramenopiles</taxon>
        <taxon>Ochrophyta</taxon>
        <taxon>Bolidophyceae</taxon>
        <taxon>Parmales</taxon>
        <taxon>Triparmaceae</taxon>
        <taxon>Tetraparma</taxon>
    </lineage>
</organism>
<feature type="transmembrane region" description="Helical" evidence="6">
    <location>
        <begin position="363"/>
        <end position="383"/>
    </location>
</feature>
<keyword evidence="8" id="KW-1185">Reference proteome</keyword>
<evidence type="ECO:0000256" key="2">
    <source>
        <dbReference type="ARBA" id="ARBA00022692"/>
    </source>
</evidence>
<sequence length="553" mass="58683">MFSTSAPTSSTSGSTSGSTSSSPSSRHSTAQLLSILSLALVASVLLATVFDDASPSLDPSSSLDPSASVLSRLLSSSTLHSHHHRDIFEETHKPLFPLSTRDYLGLLCSVGGLLVAAGGGIGGGGILVPIYALVLGFSPKQAIPLSNVTVFGGAMANCLLNLPKRHPNPKVDRPLIDWDLVLVMEPLTIAGALIGAVLNKVLPDTILAVLLVVLLSLTAKESLTKAKKMYAKESAEIRRRANTEKSGARAKESEMIRKAQASVDAVVATNPVGVGDEEDESSEEEDVEASAGSSLLSPEEQKTNARNDPRSFDAELQSILEEERVTPMGKLLSLVTLFVIVLVINILKGGGSFSPIGIKCGSPGFWTANFSMIFFIVLFAHYVRQYLVKRYEVKERVNYLYVEGDIKWSARNTVVYPAICAFAGFFAGLFGVGGGIVKGPLMLAMNVHPAVSASCSATMILFTSFTATTSFVVFGLLVQDYAVVCVVVGFVSTYIGQLTLAIMMKKNDRNSYIAFSIGGVVALSAILMGFQAMISVATEHEEHHSGGFCGTDS</sequence>
<evidence type="ECO:0000313" key="7">
    <source>
        <dbReference type="EMBL" id="GMI22004.1"/>
    </source>
</evidence>
<evidence type="ECO:0000256" key="5">
    <source>
        <dbReference type="SAM" id="MobiDB-lite"/>
    </source>
</evidence>
<evidence type="ECO:0000256" key="6">
    <source>
        <dbReference type="SAM" id="Phobius"/>
    </source>
</evidence>
<feature type="transmembrane region" description="Helical" evidence="6">
    <location>
        <begin position="175"/>
        <end position="195"/>
    </location>
</feature>
<dbReference type="Proteomes" id="UP001165060">
    <property type="component" value="Unassembled WGS sequence"/>
</dbReference>
<feature type="transmembrane region" description="Helical" evidence="6">
    <location>
        <begin position="331"/>
        <end position="351"/>
    </location>
</feature>
<feature type="transmembrane region" description="Helical" evidence="6">
    <location>
        <begin position="30"/>
        <end position="50"/>
    </location>
</feature>